<dbReference type="NCBIfam" id="NF006757">
    <property type="entry name" value="PRK09277.1"/>
    <property type="match status" value="1"/>
</dbReference>
<evidence type="ECO:0000256" key="4">
    <source>
        <dbReference type="ARBA" id="ARBA00023004"/>
    </source>
</evidence>
<dbReference type="SUPFAM" id="SSF52016">
    <property type="entry name" value="LeuD/IlvD-like"/>
    <property type="match status" value="1"/>
</dbReference>
<comment type="caution">
    <text evidence="10">The sequence shown here is derived from an EMBL/GenBank/DDBJ whole genome shotgun (WGS) entry which is preliminary data.</text>
</comment>
<dbReference type="Gene3D" id="6.10.190.10">
    <property type="match status" value="1"/>
</dbReference>
<reference evidence="10" key="1">
    <citation type="submission" date="2013-08" db="EMBL/GenBank/DDBJ databases">
        <authorList>
            <person name="Mendez C."/>
            <person name="Richter M."/>
            <person name="Ferrer M."/>
            <person name="Sanchez J."/>
        </authorList>
    </citation>
    <scope>NUCLEOTIDE SEQUENCE</scope>
</reference>
<evidence type="ECO:0000256" key="1">
    <source>
        <dbReference type="ARBA" id="ARBA00001966"/>
    </source>
</evidence>
<proteinExistence type="inferred from homology"/>
<gene>
    <name evidence="10" type="ORF">B2A_10530</name>
</gene>
<dbReference type="GO" id="GO:0016829">
    <property type="term" value="F:lyase activity"/>
    <property type="evidence" value="ECO:0007669"/>
    <property type="project" value="UniProtKB-KW"/>
</dbReference>
<protein>
    <submittedName>
        <fullName evidence="10">Aconitate hydratase 1</fullName>
    </submittedName>
</protein>
<comment type="similarity">
    <text evidence="2">Belongs to the aconitase/IPM isomerase family.</text>
</comment>
<evidence type="ECO:0000256" key="7">
    <source>
        <dbReference type="SAM" id="MobiDB-lite"/>
    </source>
</evidence>
<evidence type="ECO:0000256" key="6">
    <source>
        <dbReference type="ARBA" id="ARBA00023239"/>
    </source>
</evidence>
<dbReference type="InterPro" id="IPR015928">
    <property type="entry name" value="Aconitase/3IPM_dehydase_swvl"/>
</dbReference>
<evidence type="ECO:0000259" key="8">
    <source>
        <dbReference type="Pfam" id="PF00330"/>
    </source>
</evidence>
<keyword evidence="3" id="KW-0479">Metal-binding</keyword>
<dbReference type="InterPro" id="IPR036008">
    <property type="entry name" value="Aconitase_4Fe-4S_dom"/>
</dbReference>
<evidence type="ECO:0000259" key="9">
    <source>
        <dbReference type="Pfam" id="PF00694"/>
    </source>
</evidence>
<dbReference type="InterPro" id="IPR015931">
    <property type="entry name" value="Acnase/IPM_dHydase_lsu_aba_1/3"/>
</dbReference>
<evidence type="ECO:0000313" key="10">
    <source>
        <dbReference type="EMBL" id="EQD41705.1"/>
    </source>
</evidence>
<sequence>EKPSEKDKERWADEAENLAKGVDVQTHRDPKVIEVQYEDGTKETLSDGDVVISAITSCTNTSNPFVMIAAGILAKKAVERGLKVPRKVKTSLAPGSRVVTDYLTKAGLLDYLDKLGYSLVGYGCTTCIGNSGPLPLPIEKGIKEGNIATSSVLSGNRNFEARIHPDVSANYLMSPPLVIAFGIAGTVIKDLTSEPLGTDNSGRQVFLKDIWPTNKEVLEVVKSAVSTGMFEDEYSRIFGVNKHWDALEYPKGSTYSWDGESTYIQNPPFFDGFDPKAEHRIAAIKDAYILGVFGDSLSTDHISPAGAIGQDSVAGKYLMSKSVGISDFNTFGSRRGNHEVMMRGTFANVKIKNLMLDGKVGGSTIYVSDKSEMSIYDAAMRYKEAGKPLVVIGGIEYGSGSSRDWAAKGPMLLGVKAIIAKSFERIHRSNLVGLGILPIEFMPGEGYKELSIDPMKPISIDIDDNVKPRSEVKIRYFSAADMLEHETKGRVRLDSELDVRYYKMGGVLNYVLDKLVRKAGN</sequence>
<feature type="non-terminal residue" evidence="10">
    <location>
        <position position="1"/>
    </location>
</feature>
<evidence type="ECO:0000256" key="5">
    <source>
        <dbReference type="ARBA" id="ARBA00023014"/>
    </source>
</evidence>
<dbReference type="Gene3D" id="3.30.499.10">
    <property type="entry name" value="Aconitase, domain 3"/>
    <property type="match status" value="1"/>
</dbReference>
<comment type="cofactor">
    <cofactor evidence="1">
        <name>[4Fe-4S] cluster</name>
        <dbReference type="ChEBI" id="CHEBI:49883"/>
    </cofactor>
</comment>
<dbReference type="InterPro" id="IPR006249">
    <property type="entry name" value="Aconitase/IRP2"/>
</dbReference>
<evidence type="ECO:0000256" key="2">
    <source>
        <dbReference type="ARBA" id="ARBA00007185"/>
    </source>
</evidence>
<dbReference type="Pfam" id="PF00694">
    <property type="entry name" value="Aconitase_C"/>
    <property type="match status" value="1"/>
</dbReference>
<dbReference type="Pfam" id="PF00330">
    <property type="entry name" value="Aconitase"/>
    <property type="match status" value="1"/>
</dbReference>
<feature type="domain" description="Aconitase/3-isopropylmalate dehydratase large subunit alpha/beta/alpha" evidence="8">
    <location>
        <begin position="28"/>
        <end position="185"/>
    </location>
</feature>
<feature type="domain" description="Aconitase A/isopropylmalate dehydratase small subunit swivel" evidence="9">
    <location>
        <begin position="316"/>
        <end position="442"/>
    </location>
</feature>
<feature type="compositionally biased region" description="Basic and acidic residues" evidence="7">
    <location>
        <begin position="1"/>
        <end position="13"/>
    </location>
</feature>
<dbReference type="PANTHER" id="PTHR11670">
    <property type="entry name" value="ACONITASE/IRON-RESPONSIVE ELEMENT FAMILY MEMBER"/>
    <property type="match status" value="1"/>
</dbReference>
<dbReference type="InterPro" id="IPR018136">
    <property type="entry name" value="Aconitase_4Fe-4S_BS"/>
</dbReference>
<feature type="region of interest" description="Disordered" evidence="7">
    <location>
        <begin position="1"/>
        <end position="20"/>
    </location>
</feature>
<dbReference type="GO" id="GO:0046872">
    <property type="term" value="F:metal ion binding"/>
    <property type="evidence" value="ECO:0007669"/>
    <property type="project" value="UniProtKB-KW"/>
</dbReference>
<name>T1AIA2_9ZZZZ</name>
<reference evidence="10" key="2">
    <citation type="journal article" date="2014" name="ISME J.">
        <title>Microbial stratification in low pH oxic and suboxic macroscopic growths along an acid mine drainage.</title>
        <authorList>
            <person name="Mendez-Garcia C."/>
            <person name="Mesa V."/>
            <person name="Sprenger R.R."/>
            <person name="Richter M."/>
            <person name="Diez M.S."/>
            <person name="Solano J."/>
            <person name="Bargiela R."/>
            <person name="Golyshina O.V."/>
            <person name="Manteca A."/>
            <person name="Ramos J.L."/>
            <person name="Gallego J.R."/>
            <person name="Llorente I."/>
            <person name="Martins Dos Santos V.A."/>
            <person name="Jensen O.N."/>
            <person name="Pelaez A.I."/>
            <person name="Sanchez J."/>
            <person name="Ferrer M."/>
        </authorList>
    </citation>
    <scope>NUCLEOTIDE SEQUENCE</scope>
</reference>
<evidence type="ECO:0000256" key="3">
    <source>
        <dbReference type="ARBA" id="ARBA00022723"/>
    </source>
</evidence>
<keyword evidence="4" id="KW-0408">Iron</keyword>
<dbReference type="FunFam" id="3.20.19.10:FF:000001">
    <property type="entry name" value="Aconitate hydratase"/>
    <property type="match status" value="1"/>
</dbReference>
<dbReference type="InterPro" id="IPR001030">
    <property type="entry name" value="Acoase/IPM_deHydtase_lsu_aba"/>
</dbReference>
<dbReference type="EMBL" id="AUZZ01007586">
    <property type="protein sequence ID" value="EQD41705.1"/>
    <property type="molecule type" value="Genomic_DNA"/>
</dbReference>
<dbReference type="Gene3D" id="3.20.19.10">
    <property type="entry name" value="Aconitase, domain 4"/>
    <property type="match status" value="1"/>
</dbReference>
<dbReference type="PROSITE" id="PS00450">
    <property type="entry name" value="ACONITASE_1"/>
    <property type="match status" value="1"/>
</dbReference>
<keyword evidence="5" id="KW-0411">Iron-sulfur</keyword>
<keyword evidence="6" id="KW-0456">Lyase</keyword>
<dbReference type="GO" id="GO:0051536">
    <property type="term" value="F:iron-sulfur cluster binding"/>
    <property type="evidence" value="ECO:0007669"/>
    <property type="project" value="UniProtKB-KW"/>
</dbReference>
<dbReference type="InterPro" id="IPR000573">
    <property type="entry name" value="AconitaseA/IPMdHydase_ssu_swvl"/>
</dbReference>
<accession>T1AIA2</accession>
<dbReference type="PROSITE" id="PS01244">
    <property type="entry name" value="ACONITASE_2"/>
    <property type="match status" value="1"/>
</dbReference>
<dbReference type="SUPFAM" id="SSF53732">
    <property type="entry name" value="Aconitase iron-sulfur domain"/>
    <property type="match status" value="1"/>
</dbReference>
<dbReference type="AlphaFoldDB" id="T1AIA2"/>
<organism evidence="10">
    <name type="scientific">mine drainage metagenome</name>
    <dbReference type="NCBI Taxonomy" id="410659"/>
    <lineage>
        <taxon>unclassified sequences</taxon>
        <taxon>metagenomes</taxon>
        <taxon>ecological metagenomes</taxon>
    </lineage>
</organism>